<sequence length="320" mass="37245">MWAHRIDLFRKVYTEDFFEGAMVTNGHIHKLAEYTDFYTYWQINVVSRSSSLAGPPAPVYEVAMMFDDGNWGDAENLIRRFLSCVPDREDTQPKVLIEQREAKQAVHGLIWATLGRACGFLQDIYGHFVDMNARFGQETSYRELDQSFVRIWDRLWYQIDLVPCGIDIDIDWLPDRYFGIPWHFVPYILRVVVLGSVEATKLVLKRGPNVHIKNLEGKTAFYYAAEYHHFEILKLLLQATAEKPQFYFGETSLLHLLCVKTWQTHQNAEDDQADAVVELLRRGHKPDFVDGEGRTPLDLAEQHGLREVARELKIYKQKYG</sequence>
<comment type="caution">
    <text evidence="4">The sequence shown here is derived from an EMBL/GenBank/DDBJ whole genome shotgun (WGS) entry which is preliminary data.</text>
</comment>
<dbReference type="PANTHER" id="PTHR24198:SF165">
    <property type="entry name" value="ANKYRIN REPEAT-CONTAINING PROTEIN-RELATED"/>
    <property type="match status" value="1"/>
</dbReference>
<dbReference type="EMBL" id="JAGHQM010000772">
    <property type="protein sequence ID" value="KAH0558679.1"/>
    <property type="molecule type" value="Genomic_DNA"/>
</dbReference>
<evidence type="ECO:0000313" key="5">
    <source>
        <dbReference type="Proteomes" id="UP000750711"/>
    </source>
</evidence>
<keyword evidence="5" id="KW-1185">Reference proteome</keyword>
<evidence type="ECO:0000256" key="1">
    <source>
        <dbReference type="ARBA" id="ARBA00022737"/>
    </source>
</evidence>
<organism evidence="4 5">
    <name type="scientific">Trichoglossum hirsutum</name>
    <dbReference type="NCBI Taxonomy" id="265104"/>
    <lineage>
        <taxon>Eukaryota</taxon>
        <taxon>Fungi</taxon>
        <taxon>Dikarya</taxon>
        <taxon>Ascomycota</taxon>
        <taxon>Pezizomycotina</taxon>
        <taxon>Geoglossomycetes</taxon>
        <taxon>Geoglossales</taxon>
        <taxon>Geoglossaceae</taxon>
        <taxon>Trichoglossum</taxon>
    </lineage>
</organism>
<proteinExistence type="predicted"/>
<name>A0A9P8LAK1_9PEZI</name>
<accession>A0A9P8LAK1</accession>
<dbReference type="AlphaFoldDB" id="A0A9P8LAK1"/>
<evidence type="ECO:0008006" key="6">
    <source>
        <dbReference type="Google" id="ProtNLM"/>
    </source>
</evidence>
<dbReference type="Pfam" id="PF12796">
    <property type="entry name" value="Ank_2"/>
    <property type="match status" value="1"/>
</dbReference>
<evidence type="ECO:0000256" key="2">
    <source>
        <dbReference type="ARBA" id="ARBA00023043"/>
    </source>
</evidence>
<evidence type="ECO:0000313" key="4">
    <source>
        <dbReference type="EMBL" id="KAH0558679.1"/>
    </source>
</evidence>
<dbReference type="PROSITE" id="PS50297">
    <property type="entry name" value="ANK_REP_REGION"/>
    <property type="match status" value="1"/>
</dbReference>
<dbReference type="PANTHER" id="PTHR24198">
    <property type="entry name" value="ANKYRIN REPEAT AND PROTEIN KINASE DOMAIN-CONTAINING PROTEIN"/>
    <property type="match status" value="1"/>
</dbReference>
<dbReference type="SUPFAM" id="SSF48403">
    <property type="entry name" value="Ankyrin repeat"/>
    <property type="match status" value="1"/>
</dbReference>
<reference evidence="4" key="1">
    <citation type="submission" date="2021-03" db="EMBL/GenBank/DDBJ databases">
        <title>Comparative genomics and phylogenomic investigation of the class Geoglossomycetes provide insights into ecological specialization and systematics.</title>
        <authorList>
            <person name="Melie T."/>
            <person name="Pirro S."/>
            <person name="Miller A.N."/>
            <person name="Quandt A."/>
        </authorList>
    </citation>
    <scope>NUCLEOTIDE SEQUENCE</scope>
    <source>
        <strain evidence="4">CAQ_001_2017</strain>
    </source>
</reference>
<feature type="repeat" description="ANK" evidence="3">
    <location>
        <begin position="216"/>
        <end position="242"/>
    </location>
</feature>
<dbReference type="Gene3D" id="1.25.40.20">
    <property type="entry name" value="Ankyrin repeat-containing domain"/>
    <property type="match status" value="2"/>
</dbReference>
<dbReference type="InterPro" id="IPR002110">
    <property type="entry name" value="Ankyrin_rpt"/>
</dbReference>
<keyword evidence="1" id="KW-0677">Repeat</keyword>
<gene>
    <name evidence="4" type="ORF">GP486_004670</name>
</gene>
<dbReference type="PROSITE" id="PS50088">
    <property type="entry name" value="ANK_REPEAT"/>
    <property type="match status" value="1"/>
</dbReference>
<dbReference type="InterPro" id="IPR036770">
    <property type="entry name" value="Ankyrin_rpt-contain_sf"/>
</dbReference>
<dbReference type="Proteomes" id="UP000750711">
    <property type="component" value="Unassembled WGS sequence"/>
</dbReference>
<protein>
    <recommendedName>
        <fullName evidence="6">Ankyrin</fullName>
    </recommendedName>
</protein>
<keyword evidence="2 3" id="KW-0040">ANK repeat</keyword>
<evidence type="ECO:0000256" key="3">
    <source>
        <dbReference type="PROSITE-ProRule" id="PRU00023"/>
    </source>
</evidence>